<evidence type="ECO:0000313" key="4">
    <source>
        <dbReference type="Proteomes" id="UP001254488"/>
    </source>
</evidence>
<proteinExistence type="predicted"/>
<gene>
    <name evidence="3" type="ORF">RM538_01440</name>
</gene>
<feature type="domain" description="Beta-lactamase-related" evidence="1">
    <location>
        <begin position="30"/>
        <end position="355"/>
    </location>
</feature>
<feature type="domain" description="Peptidase S12 Pab87-related C-terminal" evidence="2">
    <location>
        <begin position="398"/>
        <end position="487"/>
    </location>
</feature>
<dbReference type="InterPro" id="IPR001466">
    <property type="entry name" value="Beta-lactam-related"/>
</dbReference>
<sequence length="496" mass="56622">MNKIKLILYICFLITYSVIGQVNDDRLQNLDQDIEKLISRYKAVGLAVAVVEEDSIIYSKGFGFRNREKGLKMNSETLLPIGSATKSFTSTVLGILEHLGKLSVKDKPVKYISNLRFFNSEMDNNITIEDLLCHKSGMGSFDGSNTFFPTKKPEEFIPRFRYLKPNGAIKNSFIYSNVGFGIAGLIIQKASKETWESAIQNKIFKPLDMTRSTTNIQNMEKDMNHGIGYGLSEGAQVKLLNRNFTFSKPEGAVISSVNEMANYLISWLNNGKYKGKQVIPAEFINEATSIKNIIPQNYTESNREFSGYGYGWFVQSQKGRYKVQHGGNVPGFSTQMATFPNEKVGIIVITNQNNSALPYLVEDLITNRMFRLPRTAIEDYDVQISEIWNKVREINPENNKQKPTHPYREYCGTYSEEGHGTIHIRTENDMLFIKFPEYEFVLEHRNFNNFVMVNTYEIPEVFGLPYFGLSFQIDFDGNISSLTLEIQSEPVKFIKQ</sequence>
<dbReference type="PANTHER" id="PTHR46825:SF15">
    <property type="entry name" value="BETA-LACTAMASE-RELATED DOMAIN-CONTAINING PROTEIN"/>
    <property type="match status" value="1"/>
</dbReference>
<evidence type="ECO:0000313" key="3">
    <source>
        <dbReference type="EMBL" id="MDT0554650.1"/>
    </source>
</evidence>
<dbReference type="Gene3D" id="2.40.128.600">
    <property type="match status" value="1"/>
</dbReference>
<dbReference type="GO" id="GO:0016787">
    <property type="term" value="F:hydrolase activity"/>
    <property type="evidence" value="ECO:0007669"/>
    <property type="project" value="UniProtKB-KW"/>
</dbReference>
<comment type="caution">
    <text evidence="3">The sequence shown here is derived from an EMBL/GenBank/DDBJ whole genome shotgun (WGS) entry which is preliminary data.</text>
</comment>
<dbReference type="RefSeq" id="WP_311331610.1">
    <property type="nucleotide sequence ID" value="NZ_JAVRHZ010000001.1"/>
</dbReference>
<keyword evidence="4" id="KW-1185">Reference proteome</keyword>
<dbReference type="InterPro" id="IPR050491">
    <property type="entry name" value="AmpC-like"/>
</dbReference>
<name>A0ABU2YBP4_9FLAO</name>
<evidence type="ECO:0000259" key="2">
    <source>
        <dbReference type="Pfam" id="PF11954"/>
    </source>
</evidence>
<dbReference type="EMBL" id="JAVRHZ010000001">
    <property type="protein sequence ID" value="MDT0554650.1"/>
    <property type="molecule type" value="Genomic_DNA"/>
</dbReference>
<dbReference type="SUPFAM" id="SSF56601">
    <property type="entry name" value="beta-lactamase/transpeptidase-like"/>
    <property type="match status" value="1"/>
</dbReference>
<dbReference type="InterPro" id="IPR021860">
    <property type="entry name" value="Peptidase_S12_Pab87-rel_C"/>
</dbReference>
<keyword evidence="3" id="KW-0378">Hydrolase</keyword>
<dbReference type="Pfam" id="PF11954">
    <property type="entry name" value="DUF3471"/>
    <property type="match status" value="1"/>
</dbReference>
<dbReference type="Proteomes" id="UP001254488">
    <property type="component" value="Unassembled WGS sequence"/>
</dbReference>
<protein>
    <submittedName>
        <fullName evidence="3">Serine hydrolase</fullName>
    </submittedName>
</protein>
<organism evidence="3 4">
    <name type="scientific">Patiriisocius hiemis</name>
    <dbReference type="NCBI Taxonomy" id="3075604"/>
    <lineage>
        <taxon>Bacteria</taxon>
        <taxon>Pseudomonadati</taxon>
        <taxon>Bacteroidota</taxon>
        <taxon>Flavobacteriia</taxon>
        <taxon>Flavobacteriales</taxon>
        <taxon>Flavobacteriaceae</taxon>
        <taxon>Patiriisocius</taxon>
    </lineage>
</organism>
<dbReference type="InterPro" id="IPR012338">
    <property type="entry name" value="Beta-lactam/transpept-like"/>
</dbReference>
<accession>A0ABU2YBP4</accession>
<evidence type="ECO:0000259" key="1">
    <source>
        <dbReference type="Pfam" id="PF00144"/>
    </source>
</evidence>
<dbReference type="Gene3D" id="3.40.710.10">
    <property type="entry name" value="DD-peptidase/beta-lactamase superfamily"/>
    <property type="match status" value="1"/>
</dbReference>
<dbReference type="PANTHER" id="PTHR46825">
    <property type="entry name" value="D-ALANYL-D-ALANINE-CARBOXYPEPTIDASE/ENDOPEPTIDASE AMPH"/>
    <property type="match status" value="1"/>
</dbReference>
<reference evidence="3 4" key="1">
    <citation type="submission" date="2023-09" db="EMBL/GenBank/DDBJ databases">
        <authorList>
            <person name="Rey-Velasco X."/>
        </authorList>
    </citation>
    <scope>NUCLEOTIDE SEQUENCE [LARGE SCALE GENOMIC DNA]</scope>
    <source>
        <strain evidence="3 4">W242</strain>
    </source>
</reference>
<dbReference type="Pfam" id="PF00144">
    <property type="entry name" value="Beta-lactamase"/>
    <property type="match status" value="1"/>
</dbReference>